<protein>
    <submittedName>
        <fullName evidence="3">Uncharacterized protein</fullName>
    </submittedName>
</protein>
<dbReference type="Proteomes" id="UP000046395">
    <property type="component" value="Unassembled WGS sequence"/>
</dbReference>
<sequence>MEQAVEKKARWAEFEVRALAALEAAMPADVRNVNQMLAQQLFAQHGLSRNVEMIKGQRRKQTYKDLLASLRNDEATRPTYVESAQQLTASVSPKRSLMSSDQRLGANTSVAERNDHMVGNNAL</sequence>
<evidence type="ECO:0000313" key="3">
    <source>
        <dbReference type="WBParaSite" id="TMUE_3000011687.1"/>
    </source>
</evidence>
<name>A0A5S6QXS0_TRIMR</name>
<feature type="compositionally biased region" description="Polar residues" evidence="1">
    <location>
        <begin position="84"/>
        <end position="111"/>
    </location>
</feature>
<accession>A0A5S6QXS0</accession>
<proteinExistence type="predicted"/>
<keyword evidence="2" id="KW-1185">Reference proteome</keyword>
<feature type="region of interest" description="Disordered" evidence="1">
    <location>
        <begin position="84"/>
        <end position="123"/>
    </location>
</feature>
<reference evidence="3" key="1">
    <citation type="submission" date="2019-12" db="UniProtKB">
        <authorList>
            <consortium name="WormBaseParasite"/>
        </authorList>
    </citation>
    <scope>IDENTIFICATION</scope>
</reference>
<evidence type="ECO:0000256" key="1">
    <source>
        <dbReference type="SAM" id="MobiDB-lite"/>
    </source>
</evidence>
<dbReference type="AlphaFoldDB" id="A0A5S6QXS0"/>
<dbReference type="WBParaSite" id="TMUE_3000011687.1">
    <property type="protein sequence ID" value="TMUE_3000011687.1"/>
    <property type="gene ID" value="WBGene00301371"/>
</dbReference>
<organism evidence="2 3">
    <name type="scientific">Trichuris muris</name>
    <name type="common">Mouse whipworm</name>
    <dbReference type="NCBI Taxonomy" id="70415"/>
    <lineage>
        <taxon>Eukaryota</taxon>
        <taxon>Metazoa</taxon>
        <taxon>Ecdysozoa</taxon>
        <taxon>Nematoda</taxon>
        <taxon>Enoplea</taxon>
        <taxon>Dorylaimia</taxon>
        <taxon>Trichinellida</taxon>
        <taxon>Trichuridae</taxon>
        <taxon>Trichuris</taxon>
    </lineage>
</organism>
<evidence type="ECO:0000313" key="2">
    <source>
        <dbReference type="Proteomes" id="UP000046395"/>
    </source>
</evidence>